<protein>
    <recommendedName>
        <fullName evidence="6">RFX-type winged-helix domain-containing protein</fullName>
    </recommendedName>
</protein>
<dbReference type="KEGG" id="ndi:NDAI_0E00190"/>
<evidence type="ECO:0000256" key="4">
    <source>
        <dbReference type="ARBA" id="ARBA00023242"/>
    </source>
</evidence>
<proteinExistence type="predicted"/>
<sequence length="602" mass="68140">MSVSGSHSPFIANTPTPIIQNNSIPQQTLDANNNNNNNNVITGDDNNNNNTFSNIIPVPIKVSRQQSNAILSNNHNQRHLQYSLNNLNVFNQIPKDNISTAGVDSLSRFKLALLSGIPEEIKWTLKKYLVYSTKAPYMISLKNLPDLLQLFKNLILDLMPIIENFNQPLINDMNDKLQIGITSLLILRNLAQDTESIQVLVADEEIKNFILFVLTKFQMISKGDPNWQLWESNSSYFNELIHYTIDLMEGISSYIAPAKKNNPFFQTLVSALNFTKDRYMVISILRSLSRLLVRSKADEESAADDLHEKSLNLIVSFLLIEKDSELIIASLDFLYQYMLPGNERISGLFDNEERYSIFTTMLPKLLTYNVKLPNYSALNETNIKLITRVRPPPPTTPPHLPENLFKQLLLLNEPMRSTAWLRCCFEPVEDAEFTQIALWRAYEAKFSQPIRESGRKLLAAVEFIKNVSNAFHDASAMVIVDQVTGKKRFVIKGIQPREKAISIKEGDIASRNTLVGLTSKFLDDPYNLTPSKQLNLPSIDFPTELSDVSKVATTFLCLVSNDTKGPGGKFCKEIKPLIFHRLVDVPPLISLLSEYMDNTPNV</sequence>
<dbReference type="OMA" id="KRFVIKG"/>
<dbReference type="GeneID" id="11499105"/>
<dbReference type="STRING" id="1071378.G0WAR5"/>
<keyword evidence="8" id="KW-1185">Reference proteome</keyword>
<dbReference type="InterPro" id="IPR052406">
    <property type="entry name" value="Chromatin_Remodeling_Comp"/>
</dbReference>
<dbReference type="OrthoDB" id="338531at2759"/>
<evidence type="ECO:0000259" key="6">
    <source>
        <dbReference type="PROSITE" id="PS51526"/>
    </source>
</evidence>
<dbReference type="GO" id="GO:0003677">
    <property type="term" value="F:DNA binding"/>
    <property type="evidence" value="ECO:0007669"/>
    <property type="project" value="EnsemblFungi"/>
</dbReference>
<dbReference type="GO" id="GO:0009303">
    <property type="term" value="P:rRNA transcription"/>
    <property type="evidence" value="ECO:0007669"/>
    <property type="project" value="EnsemblFungi"/>
</dbReference>
<organism evidence="7 8">
    <name type="scientific">Naumovozyma dairenensis (strain ATCC 10597 / BCRC 20456 / CBS 421 / NBRC 0211 / NRRL Y-12639)</name>
    <name type="common">Saccharomyces dairenensis</name>
    <dbReference type="NCBI Taxonomy" id="1071378"/>
    <lineage>
        <taxon>Eukaryota</taxon>
        <taxon>Fungi</taxon>
        <taxon>Dikarya</taxon>
        <taxon>Ascomycota</taxon>
        <taxon>Saccharomycotina</taxon>
        <taxon>Saccharomycetes</taxon>
        <taxon>Saccharomycetales</taxon>
        <taxon>Saccharomycetaceae</taxon>
        <taxon>Naumovozyma</taxon>
    </lineage>
</organism>
<keyword evidence="4" id="KW-0539">Nucleus</keyword>
<dbReference type="AlphaFoldDB" id="G0WAR5"/>
<name>G0WAR5_NAUDC</name>
<dbReference type="InterPro" id="IPR003150">
    <property type="entry name" value="DNA-bd_RFX"/>
</dbReference>
<keyword evidence="2" id="KW-0805">Transcription regulation</keyword>
<dbReference type="GO" id="GO:0016586">
    <property type="term" value="C:RSC-type complex"/>
    <property type="evidence" value="ECO:0007669"/>
    <property type="project" value="EnsemblFungi"/>
</dbReference>
<dbReference type="GO" id="GO:0006337">
    <property type="term" value="P:nucleosome disassembly"/>
    <property type="evidence" value="ECO:0007669"/>
    <property type="project" value="EnsemblFungi"/>
</dbReference>
<evidence type="ECO:0000256" key="3">
    <source>
        <dbReference type="ARBA" id="ARBA00023163"/>
    </source>
</evidence>
<dbReference type="GO" id="GO:0006357">
    <property type="term" value="P:regulation of transcription by RNA polymerase II"/>
    <property type="evidence" value="ECO:0007669"/>
    <property type="project" value="EnsemblFungi"/>
</dbReference>
<reference evidence="7 8" key="1">
    <citation type="journal article" date="2011" name="Proc. Natl. Acad. Sci. U.S.A.">
        <title>Evolutionary erosion of yeast sex chromosomes by mating-type switching accidents.</title>
        <authorList>
            <person name="Gordon J.L."/>
            <person name="Armisen D."/>
            <person name="Proux-Wera E."/>
            <person name="Oheigeartaigh S.S."/>
            <person name="Byrne K.P."/>
            <person name="Wolfe K.H."/>
        </authorList>
    </citation>
    <scope>NUCLEOTIDE SEQUENCE [LARGE SCALE GENOMIC DNA]</scope>
    <source>
        <strain evidence="8">ATCC 10597 / BCRC 20456 / CBS 421 / NBRC 0211 / NRRL Y-12639</strain>
    </source>
</reference>
<dbReference type="RefSeq" id="XP_003670078.1">
    <property type="nucleotide sequence ID" value="XM_003670030.1"/>
</dbReference>
<dbReference type="PROSITE" id="PS51526">
    <property type="entry name" value="RFX_DBD"/>
    <property type="match status" value="1"/>
</dbReference>
<evidence type="ECO:0000256" key="1">
    <source>
        <dbReference type="ARBA" id="ARBA00022853"/>
    </source>
</evidence>
<dbReference type="PANTHER" id="PTHR22970">
    <property type="entry name" value="AT-RICH INTERACTIVE DOMAIN-CONTAINING PROTEIN 2"/>
    <property type="match status" value="1"/>
</dbReference>
<evidence type="ECO:0000313" key="8">
    <source>
        <dbReference type="Proteomes" id="UP000000689"/>
    </source>
</evidence>
<evidence type="ECO:0000256" key="5">
    <source>
        <dbReference type="SAM" id="MobiDB-lite"/>
    </source>
</evidence>
<dbReference type="PANTHER" id="PTHR22970:SF14">
    <property type="entry name" value="AT-RICH INTERACTIVE DOMAIN-CONTAINING PROTEIN 2"/>
    <property type="match status" value="1"/>
</dbReference>
<feature type="region of interest" description="Disordered" evidence="5">
    <location>
        <begin position="28"/>
        <end position="48"/>
    </location>
</feature>
<dbReference type="eggNOG" id="ENOG502QVTM">
    <property type="taxonomic scope" value="Eukaryota"/>
</dbReference>
<gene>
    <name evidence="7" type="primary">NDAI0E00190</name>
    <name evidence="7" type="ordered locus">NDAI_0E00190</name>
</gene>
<dbReference type="Proteomes" id="UP000000689">
    <property type="component" value="Chromosome 5"/>
</dbReference>
<accession>G0WAR5</accession>
<keyword evidence="3" id="KW-0804">Transcription</keyword>
<keyword evidence="1" id="KW-0156">Chromatin regulator</keyword>
<dbReference type="EMBL" id="HE580271">
    <property type="protein sequence ID" value="CCD24835.1"/>
    <property type="molecule type" value="Genomic_DNA"/>
</dbReference>
<evidence type="ECO:0000313" key="7">
    <source>
        <dbReference type="EMBL" id="CCD24835.1"/>
    </source>
</evidence>
<feature type="domain" description="RFX-type winged-helix" evidence="6">
    <location>
        <begin position="417"/>
        <end position="498"/>
    </location>
</feature>
<dbReference type="GO" id="GO:0006368">
    <property type="term" value="P:transcription elongation by RNA polymerase II"/>
    <property type="evidence" value="ECO:0007669"/>
    <property type="project" value="EnsemblFungi"/>
</dbReference>
<evidence type="ECO:0000256" key="2">
    <source>
        <dbReference type="ARBA" id="ARBA00023015"/>
    </source>
</evidence>
<dbReference type="HOGENOM" id="CLU_026029_0_0_1"/>